<accession>A0ABN7EPI6</accession>
<name>A0ABN7EPI6_9FLAO</name>
<reference evidence="1 2" key="1">
    <citation type="submission" date="2020-02" db="EMBL/GenBank/DDBJ databases">
        <authorList>
            <person name="Criscuolo A."/>
        </authorList>
    </citation>
    <scope>NUCLEOTIDE SEQUENCE [LARGE SCALE GENOMIC DNA]</scope>
    <source>
        <strain evidence="1">CECT7796</strain>
    </source>
</reference>
<evidence type="ECO:0000313" key="1">
    <source>
        <dbReference type="EMBL" id="CAA9200989.1"/>
    </source>
</evidence>
<dbReference type="EMBL" id="CADCST010000108">
    <property type="protein sequence ID" value="CAA9200989.1"/>
    <property type="molecule type" value="Genomic_DNA"/>
</dbReference>
<dbReference type="Proteomes" id="UP000474567">
    <property type="component" value="Unassembled WGS sequence"/>
</dbReference>
<gene>
    <name evidence="1" type="ORF">FLACOL7796_03554</name>
</gene>
<keyword evidence="2" id="KW-1185">Reference proteome</keyword>
<protein>
    <submittedName>
        <fullName evidence="1">Uncharacterized protein</fullName>
    </submittedName>
</protein>
<sequence length="55" mass="6464">MHKEKLQVSAAQIPFFDTTTRIYIFQRLDPEKVILIKKLNLKTGTSLFFLTDSNY</sequence>
<organism evidence="1 2">
    <name type="scientific">Flavobacterium collinsii</name>
    <dbReference type="NCBI Taxonomy" id="1114861"/>
    <lineage>
        <taxon>Bacteria</taxon>
        <taxon>Pseudomonadati</taxon>
        <taxon>Bacteroidota</taxon>
        <taxon>Flavobacteriia</taxon>
        <taxon>Flavobacteriales</taxon>
        <taxon>Flavobacteriaceae</taxon>
        <taxon>Flavobacterium</taxon>
    </lineage>
</organism>
<evidence type="ECO:0000313" key="2">
    <source>
        <dbReference type="Proteomes" id="UP000474567"/>
    </source>
</evidence>
<proteinExistence type="predicted"/>
<comment type="caution">
    <text evidence="1">The sequence shown here is derived from an EMBL/GenBank/DDBJ whole genome shotgun (WGS) entry which is preliminary data.</text>
</comment>